<evidence type="ECO:0000313" key="1">
    <source>
        <dbReference type="EMBL" id="OQS42312.1"/>
    </source>
</evidence>
<proteinExistence type="predicted"/>
<dbReference type="InterPro" id="IPR009679">
    <property type="entry name" value="Phage_186_CII-like"/>
</dbReference>
<sequence length="143" mass="16385">MSTKLFWAIKDTVDAYGGGQQELAELMGVNYNSFRNKANPNKTDEKASHFTTPELFRLMQVTGDFRLLQFFADEFGFSLVRQEGEVSSPDDALLYQLQCMSRGNDGVDIRQWLGRHDIRRADFVTLAMKFMKNLMVMVERANG</sequence>
<dbReference type="Pfam" id="PF06892">
    <property type="entry name" value="Phage_CP76"/>
    <property type="match status" value="1"/>
</dbReference>
<evidence type="ECO:0000313" key="2">
    <source>
        <dbReference type="Proteomes" id="UP000192721"/>
    </source>
</evidence>
<name>A0A1W0D628_9NEIS</name>
<reference evidence="1 2" key="1">
    <citation type="submission" date="2017-02" db="EMBL/GenBank/DDBJ databases">
        <title>Chromobacterium haemolyticum H5244.</title>
        <authorList>
            <person name="Gulvik C.A."/>
        </authorList>
    </citation>
    <scope>NUCLEOTIDE SEQUENCE [LARGE SCALE GENOMIC DNA]</scope>
    <source>
        <strain evidence="1 2">H5244</strain>
    </source>
</reference>
<gene>
    <name evidence="1" type="ORF">B0T45_05845</name>
</gene>
<accession>A0A1W0D628</accession>
<dbReference type="AlphaFoldDB" id="A0A1W0D628"/>
<comment type="caution">
    <text evidence="1">The sequence shown here is derived from an EMBL/GenBank/DDBJ whole genome shotgun (WGS) entry which is preliminary data.</text>
</comment>
<organism evidence="1 2">
    <name type="scientific">Chromobacterium haemolyticum</name>
    <dbReference type="NCBI Taxonomy" id="394935"/>
    <lineage>
        <taxon>Bacteria</taxon>
        <taxon>Pseudomonadati</taxon>
        <taxon>Pseudomonadota</taxon>
        <taxon>Betaproteobacteria</taxon>
        <taxon>Neisseriales</taxon>
        <taxon>Chromobacteriaceae</taxon>
        <taxon>Chromobacterium</taxon>
    </lineage>
</organism>
<dbReference type="RefSeq" id="WP_081554894.1">
    <property type="nucleotide sequence ID" value="NZ_MUKV01000005.1"/>
</dbReference>
<dbReference type="GO" id="GO:0003677">
    <property type="term" value="F:DNA binding"/>
    <property type="evidence" value="ECO:0007669"/>
    <property type="project" value="InterPro"/>
</dbReference>
<dbReference type="Proteomes" id="UP000192721">
    <property type="component" value="Unassembled WGS sequence"/>
</dbReference>
<protein>
    <submittedName>
        <fullName evidence="1">Uncharacterized protein</fullName>
    </submittedName>
</protein>
<dbReference type="EMBL" id="MUKV01000005">
    <property type="protein sequence ID" value="OQS42312.1"/>
    <property type="molecule type" value="Genomic_DNA"/>
</dbReference>